<evidence type="ECO:0000313" key="1">
    <source>
        <dbReference type="EMBL" id="VVU95066.1"/>
    </source>
</evidence>
<protein>
    <submittedName>
        <fullName evidence="1">Uncharacterized protein</fullName>
    </submittedName>
</protein>
<dbReference type="AlphaFoldDB" id="A0A5E8CIX8"/>
<name>A0A5E8CIX8_9ZZZZ</name>
<reference evidence="1" key="1">
    <citation type="submission" date="2019-09" db="EMBL/GenBank/DDBJ databases">
        <authorList>
            <person name="Needham M D."/>
        </authorList>
    </citation>
    <scope>NUCLEOTIDE SEQUENCE</scope>
</reference>
<accession>A0A5E8CIX8</accession>
<gene>
    <name evidence="1" type="ORF">CPAV1605_791</name>
</gene>
<dbReference type="EMBL" id="CABVLZ010000003">
    <property type="protein sequence ID" value="VVU95066.1"/>
    <property type="molecule type" value="Genomic_DNA"/>
</dbReference>
<proteinExistence type="predicted"/>
<sequence>MFLFLFRIIQFFFLIILFKKIFKKILKVIKKIIINFNLFILFRKYNGKNKKDKRLKICFITSLISNKFSEFIDYPKGKKFDNFDFKIICDKNVNFDGWDTIYISKKELAKHADINETYPLSEIYMSRYAKFMIWEYFEKNKIKYDYIVYCDSYLYPKETINWDYFIEDYLKNNDIIQTLHNVSCLSDCNGVVKFKKDTEENILKLKEYLNERNYDLNSKNYYENTILIYNTNNDNLKKTLSEFWKIYTKEKLTYRDQPLWNYVCEKNNIRRPRLPYKSLFEYFFYKNQSKCHIYHK</sequence>
<organism evidence="1">
    <name type="scientific">seawater metagenome</name>
    <dbReference type="NCBI Taxonomy" id="1561972"/>
    <lineage>
        <taxon>unclassified sequences</taxon>
        <taxon>metagenomes</taxon>
        <taxon>ecological metagenomes</taxon>
    </lineage>
</organism>